<reference evidence="5" key="1">
    <citation type="journal article" date="2020" name="Stud. Mycol.">
        <title>101 Dothideomycetes genomes: a test case for predicting lifestyles and emergence of pathogens.</title>
        <authorList>
            <person name="Haridas S."/>
            <person name="Albert R."/>
            <person name="Binder M."/>
            <person name="Bloem J."/>
            <person name="Labutti K."/>
            <person name="Salamov A."/>
            <person name="Andreopoulos B."/>
            <person name="Baker S."/>
            <person name="Barry K."/>
            <person name="Bills G."/>
            <person name="Bluhm B."/>
            <person name="Cannon C."/>
            <person name="Castanera R."/>
            <person name="Culley D."/>
            <person name="Daum C."/>
            <person name="Ezra D."/>
            <person name="Gonzalez J."/>
            <person name="Henrissat B."/>
            <person name="Kuo A."/>
            <person name="Liang C."/>
            <person name="Lipzen A."/>
            <person name="Lutzoni F."/>
            <person name="Magnuson J."/>
            <person name="Mondo S."/>
            <person name="Nolan M."/>
            <person name="Ohm R."/>
            <person name="Pangilinan J."/>
            <person name="Park H.-J."/>
            <person name="Ramirez L."/>
            <person name="Alfaro M."/>
            <person name="Sun H."/>
            <person name="Tritt A."/>
            <person name="Yoshinaga Y."/>
            <person name="Zwiers L.-H."/>
            <person name="Turgeon B."/>
            <person name="Goodwin S."/>
            <person name="Spatafora J."/>
            <person name="Crous P."/>
            <person name="Grigoriev I."/>
        </authorList>
    </citation>
    <scope>NUCLEOTIDE SEQUENCE</scope>
    <source>
        <strain evidence="5">CBS 121167</strain>
    </source>
</reference>
<keyword evidence="6" id="KW-1185">Reference proteome</keyword>
<protein>
    <submittedName>
        <fullName evidence="5">Carbohydrate-binding module family 1 protein</fullName>
    </submittedName>
</protein>
<dbReference type="AlphaFoldDB" id="A0A6A6B3E2"/>
<name>A0A6A6B3E2_9PEZI</name>
<evidence type="ECO:0000259" key="4">
    <source>
        <dbReference type="PROSITE" id="PS51164"/>
    </source>
</evidence>
<evidence type="ECO:0000313" key="5">
    <source>
        <dbReference type="EMBL" id="KAF2138752.1"/>
    </source>
</evidence>
<dbReference type="EMBL" id="ML995495">
    <property type="protein sequence ID" value="KAF2138752.1"/>
    <property type="molecule type" value="Genomic_DNA"/>
</dbReference>
<dbReference type="GO" id="GO:0005975">
    <property type="term" value="P:carbohydrate metabolic process"/>
    <property type="evidence" value="ECO:0007669"/>
    <property type="project" value="InterPro"/>
</dbReference>
<evidence type="ECO:0000313" key="6">
    <source>
        <dbReference type="Proteomes" id="UP000799438"/>
    </source>
</evidence>
<gene>
    <name evidence="5" type="ORF">K452DRAFT_83970</name>
</gene>
<feature type="domain" description="CBM1" evidence="4">
    <location>
        <begin position="22"/>
        <end position="58"/>
    </location>
</feature>
<dbReference type="SMART" id="SM00236">
    <property type="entry name" value="fCBD"/>
    <property type="match status" value="1"/>
</dbReference>
<feature type="chain" id="PRO_5025433147" evidence="3">
    <location>
        <begin position="23"/>
        <end position="271"/>
    </location>
</feature>
<feature type="signal peptide" evidence="3">
    <location>
        <begin position="1"/>
        <end position="22"/>
    </location>
</feature>
<feature type="region of interest" description="Disordered" evidence="2">
    <location>
        <begin position="83"/>
        <end position="117"/>
    </location>
</feature>
<dbReference type="GO" id="GO:0005576">
    <property type="term" value="C:extracellular region"/>
    <property type="evidence" value="ECO:0007669"/>
    <property type="project" value="InterPro"/>
</dbReference>
<dbReference type="SUPFAM" id="SSF57180">
    <property type="entry name" value="Cellulose-binding domain"/>
    <property type="match status" value="1"/>
</dbReference>
<dbReference type="GO" id="GO:0030248">
    <property type="term" value="F:cellulose binding"/>
    <property type="evidence" value="ECO:0007669"/>
    <property type="project" value="InterPro"/>
</dbReference>
<sequence length="271" mass="28108">MRLSTTVTSSLGLLAGHALAQAQQGAWAQCGGNSFSGGTACVMGYACVKLSDYYSQCQPGVATGSVSASSGITSASTALNTTAPTTLATTTTLSTPSTPTTPTTPTASAPASTNPGPGATLQEDYLWIRAVEEPHFHAYLQSAPLYGAGPAVMANYTTAGQFNVVDGQLVQLVGEGAGGEVLYGVVAEEKSKNDQALAVTFSAEKNTYGTFGWQGDGLTWSAEGVSRPNAIAWYVCEEQHLYINLGNYLYNTPDGCADETIHYYNDAHASS</sequence>
<organism evidence="5 6">
    <name type="scientific">Aplosporella prunicola CBS 121167</name>
    <dbReference type="NCBI Taxonomy" id="1176127"/>
    <lineage>
        <taxon>Eukaryota</taxon>
        <taxon>Fungi</taxon>
        <taxon>Dikarya</taxon>
        <taxon>Ascomycota</taxon>
        <taxon>Pezizomycotina</taxon>
        <taxon>Dothideomycetes</taxon>
        <taxon>Dothideomycetes incertae sedis</taxon>
        <taxon>Botryosphaeriales</taxon>
        <taxon>Aplosporellaceae</taxon>
        <taxon>Aplosporella</taxon>
    </lineage>
</organism>
<accession>A0A6A6B3E2</accession>
<dbReference type="PROSITE" id="PS51164">
    <property type="entry name" value="CBM1_2"/>
    <property type="match status" value="1"/>
</dbReference>
<proteinExistence type="predicted"/>
<dbReference type="Proteomes" id="UP000799438">
    <property type="component" value="Unassembled WGS sequence"/>
</dbReference>
<dbReference type="InterPro" id="IPR035971">
    <property type="entry name" value="CBD_sf"/>
</dbReference>
<evidence type="ECO:0000256" key="3">
    <source>
        <dbReference type="SAM" id="SignalP"/>
    </source>
</evidence>
<dbReference type="PROSITE" id="PS00562">
    <property type="entry name" value="CBM1_1"/>
    <property type="match status" value="1"/>
</dbReference>
<dbReference type="GeneID" id="54304719"/>
<dbReference type="RefSeq" id="XP_033394465.1">
    <property type="nucleotide sequence ID" value="XM_033547212.1"/>
</dbReference>
<dbReference type="OrthoDB" id="70316at2759"/>
<dbReference type="Pfam" id="PF00734">
    <property type="entry name" value="CBM_1"/>
    <property type="match status" value="1"/>
</dbReference>
<evidence type="ECO:0000256" key="2">
    <source>
        <dbReference type="SAM" id="MobiDB-lite"/>
    </source>
</evidence>
<evidence type="ECO:0000256" key="1">
    <source>
        <dbReference type="ARBA" id="ARBA00022729"/>
    </source>
</evidence>
<keyword evidence="1 3" id="KW-0732">Signal</keyword>
<dbReference type="InterPro" id="IPR000254">
    <property type="entry name" value="CBD"/>
</dbReference>